<dbReference type="GO" id="GO:0006565">
    <property type="term" value="P:L-serine catabolic process"/>
    <property type="evidence" value="ECO:0007669"/>
    <property type="project" value="TreeGrafter"/>
</dbReference>
<name>A0A521CV80_9BACL</name>
<evidence type="ECO:0000256" key="1">
    <source>
        <dbReference type="ARBA" id="ARBA00001274"/>
    </source>
</evidence>
<evidence type="ECO:0000256" key="6">
    <source>
        <dbReference type="ARBA" id="ARBA00023239"/>
    </source>
</evidence>
<dbReference type="AlphaFoldDB" id="A0A521CV80"/>
<dbReference type="GO" id="GO:0009097">
    <property type="term" value="P:isoleucine biosynthetic process"/>
    <property type="evidence" value="ECO:0007669"/>
    <property type="project" value="TreeGrafter"/>
</dbReference>
<gene>
    <name evidence="10" type="ORF">SAMN06264849_104218</name>
</gene>
<evidence type="ECO:0000313" key="11">
    <source>
        <dbReference type="Proteomes" id="UP000315636"/>
    </source>
</evidence>
<proteinExistence type="inferred from homology"/>
<keyword evidence="5" id="KW-0663">Pyridoxal phosphate</keyword>
<keyword evidence="6" id="KW-0456">Lyase</keyword>
<evidence type="ECO:0000259" key="9">
    <source>
        <dbReference type="Pfam" id="PF00291"/>
    </source>
</evidence>
<evidence type="ECO:0000256" key="3">
    <source>
        <dbReference type="ARBA" id="ARBA00010869"/>
    </source>
</evidence>
<dbReference type="EC" id="4.3.1.19" evidence="4"/>
<evidence type="ECO:0000256" key="7">
    <source>
        <dbReference type="ARBA" id="ARBA00025527"/>
    </source>
</evidence>
<dbReference type="InterPro" id="IPR050147">
    <property type="entry name" value="Ser/Thr_Dehydratase"/>
</dbReference>
<dbReference type="PANTHER" id="PTHR48078:SF6">
    <property type="entry name" value="L-THREONINE DEHYDRATASE CATABOLIC TDCB"/>
    <property type="match status" value="1"/>
</dbReference>
<dbReference type="CDD" id="cd01562">
    <property type="entry name" value="Thr-dehyd"/>
    <property type="match status" value="1"/>
</dbReference>
<dbReference type="GO" id="GO:0003941">
    <property type="term" value="F:L-serine ammonia-lyase activity"/>
    <property type="evidence" value="ECO:0007669"/>
    <property type="project" value="TreeGrafter"/>
</dbReference>
<dbReference type="EMBL" id="FXTI01000004">
    <property type="protein sequence ID" value="SMO63346.1"/>
    <property type="molecule type" value="Genomic_DNA"/>
</dbReference>
<dbReference type="PANTHER" id="PTHR48078">
    <property type="entry name" value="THREONINE DEHYDRATASE, MITOCHONDRIAL-RELATED"/>
    <property type="match status" value="1"/>
</dbReference>
<reference evidence="10 11" key="1">
    <citation type="submission" date="2017-05" db="EMBL/GenBank/DDBJ databases">
        <authorList>
            <person name="Varghese N."/>
            <person name="Submissions S."/>
        </authorList>
    </citation>
    <scope>NUCLEOTIDE SEQUENCE [LARGE SCALE GENOMIC DNA]</scope>
    <source>
        <strain evidence="10 11">DSM 45474</strain>
    </source>
</reference>
<dbReference type="RefSeq" id="WP_142505275.1">
    <property type="nucleotide sequence ID" value="NZ_FXTI01000004.1"/>
</dbReference>
<evidence type="ECO:0000256" key="4">
    <source>
        <dbReference type="ARBA" id="ARBA00012096"/>
    </source>
</evidence>
<evidence type="ECO:0000256" key="8">
    <source>
        <dbReference type="ARBA" id="ARBA00031427"/>
    </source>
</evidence>
<evidence type="ECO:0000256" key="2">
    <source>
        <dbReference type="ARBA" id="ARBA00001933"/>
    </source>
</evidence>
<feature type="domain" description="Tryptophan synthase beta chain-like PALP" evidence="9">
    <location>
        <begin position="21"/>
        <end position="311"/>
    </location>
</feature>
<dbReference type="InterPro" id="IPR036052">
    <property type="entry name" value="TrpB-like_PALP_sf"/>
</dbReference>
<dbReference type="Pfam" id="PF00291">
    <property type="entry name" value="PALP"/>
    <property type="match status" value="1"/>
</dbReference>
<comment type="similarity">
    <text evidence="3">Belongs to the serine/threonine dehydratase family.</text>
</comment>
<dbReference type="Proteomes" id="UP000315636">
    <property type="component" value="Unassembled WGS sequence"/>
</dbReference>
<dbReference type="Gene3D" id="3.40.50.1100">
    <property type="match status" value="2"/>
</dbReference>
<organism evidence="10 11">
    <name type="scientific">Melghirimyces algeriensis</name>
    <dbReference type="NCBI Taxonomy" id="910412"/>
    <lineage>
        <taxon>Bacteria</taxon>
        <taxon>Bacillati</taxon>
        <taxon>Bacillota</taxon>
        <taxon>Bacilli</taxon>
        <taxon>Bacillales</taxon>
        <taxon>Thermoactinomycetaceae</taxon>
        <taxon>Melghirimyces</taxon>
    </lineage>
</organism>
<evidence type="ECO:0000313" key="10">
    <source>
        <dbReference type="EMBL" id="SMO63346.1"/>
    </source>
</evidence>
<accession>A0A521CV80</accession>
<comment type="cofactor">
    <cofactor evidence="2">
        <name>pyridoxal 5'-phosphate</name>
        <dbReference type="ChEBI" id="CHEBI:597326"/>
    </cofactor>
</comment>
<protein>
    <recommendedName>
        <fullName evidence="4">threonine ammonia-lyase</fullName>
        <ecNumber evidence="4">4.3.1.19</ecNumber>
    </recommendedName>
    <alternativeName>
        <fullName evidence="8">Threonine deaminase</fullName>
    </alternativeName>
</protein>
<sequence>MNHYINELHHIWKARKRIRSLFSPTPLIQSEELSQTAGVPVYLKMETHLPTHTFKVRGAANKILSLDRDQQKRGVTTFSTGNHGMAVAYVARLLGIPAVICVSQHVPPVKTEGIRRLGAHLHIDGENQDEARAACNRIEKEEGLTVIPPFDDPWIIAGQGTIGLELMESLPELGSVAIPLSGGGLLSGIGLAIKANHPSCQIIGVSMEGPAVMHYSLQEGKPLETIQEQPTLADSLLGGIGTPNRYTFPMVQRFADQTILVGESEIAGGITVMLKHHRTVVEGAAATTIAALLHQKMPANDGQPIVLVISGGNIDPSTLFQAVEKTSLSP</sequence>
<evidence type="ECO:0000256" key="5">
    <source>
        <dbReference type="ARBA" id="ARBA00022898"/>
    </source>
</evidence>
<dbReference type="GO" id="GO:0004794">
    <property type="term" value="F:threonine deaminase activity"/>
    <property type="evidence" value="ECO:0007669"/>
    <property type="project" value="UniProtKB-EC"/>
</dbReference>
<comment type="function">
    <text evidence="7">Catalyzes the anaerobic formation of alpha-ketobutyrate and ammonia from threonine in a two-step reaction. The first step involved a dehydration of threonine and a production of enamine intermediates (aminocrotonate), which tautomerizes to its imine form (iminobutyrate). Both intermediates are unstable and short-lived. The second step is the nonenzymatic hydrolysis of the enamine/imine intermediates to form 2-ketobutyrate and free ammonia. In the low water environment of the cell, the second step is accelerated by RidA.</text>
</comment>
<dbReference type="OrthoDB" id="9811476at2"/>
<dbReference type="FunFam" id="3.40.50.1100:FF:000005">
    <property type="entry name" value="Threonine dehydratase catabolic"/>
    <property type="match status" value="1"/>
</dbReference>
<dbReference type="SUPFAM" id="SSF53686">
    <property type="entry name" value="Tryptophan synthase beta subunit-like PLP-dependent enzymes"/>
    <property type="match status" value="1"/>
</dbReference>
<keyword evidence="11" id="KW-1185">Reference proteome</keyword>
<dbReference type="GO" id="GO:0006567">
    <property type="term" value="P:L-threonine catabolic process"/>
    <property type="evidence" value="ECO:0007669"/>
    <property type="project" value="TreeGrafter"/>
</dbReference>
<dbReference type="InterPro" id="IPR001926">
    <property type="entry name" value="TrpB-like_PALP"/>
</dbReference>
<comment type="catalytic activity">
    <reaction evidence="1">
        <text>L-threonine = 2-oxobutanoate + NH4(+)</text>
        <dbReference type="Rhea" id="RHEA:22108"/>
        <dbReference type="ChEBI" id="CHEBI:16763"/>
        <dbReference type="ChEBI" id="CHEBI:28938"/>
        <dbReference type="ChEBI" id="CHEBI:57926"/>
        <dbReference type="EC" id="4.3.1.19"/>
    </reaction>
</comment>